<evidence type="ECO:0000256" key="1">
    <source>
        <dbReference type="ARBA" id="ARBA00001947"/>
    </source>
</evidence>
<dbReference type="CDD" id="cd07730">
    <property type="entry name" value="metallo-hydrolase-like_MBL-fold"/>
    <property type="match status" value="1"/>
</dbReference>
<organism evidence="7 8">
    <name type="scientific">Cladophialophora chaetospira</name>
    <dbReference type="NCBI Taxonomy" id="386627"/>
    <lineage>
        <taxon>Eukaryota</taxon>
        <taxon>Fungi</taxon>
        <taxon>Dikarya</taxon>
        <taxon>Ascomycota</taxon>
        <taxon>Pezizomycotina</taxon>
        <taxon>Eurotiomycetes</taxon>
        <taxon>Chaetothyriomycetidae</taxon>
        <taxon>Chaetothyriales</taxon>
        <taxon>Herpotrichiellaceae</taxon>
        <taxon>Cladophialophora</taxon>
    </lineage>
</organism>
<evidence type="ECO:0000256" key="2">
    <source>
        <dbReference type="ARBA" id="ARBA00007749"/>
    </source>
</evidence>
<evidence type="ECO:0000259" key="6">
    <source>
        <dbReference type="SMART" id="SM00849"/>
    </source>
</evidence>
<dbReference type="Proteomes" id="UP001172673">
    <property type="component" value="Unassembled WGS sequence"/>
</dbReference>
<protein>
    <recommendedName>
        <fullName evidence="6">Metallo-beta-lactamase domain-containing protein</fullName>
    </recommendedName>
</protein>
<dbReference type="InterPro" id="IPR051013">
    <property type="entry name" value="MBL_superfamily_lactonases"/>
</dbReference>
<proteinExistence type="inferred from homology"/>
<dbReference type="GO" id="GO:0016787">
    <property type="term" value="F:hydrolase activity"/>
    <property type="evidence" value="ECO:0007669"/>
    <property type="project" value="UniProtKB-KW"/>
</dbReference>
<evidence type="ECO:0000313" key="7">
    <source>
        <dbReference type="EMBL" id="KAJ9603250.1"/>
    </source>
</evidence>
<dbReference type="PANTHER" id="PTHR42978:SF2">
    <property type="entry name" value="102 KBASES UNSTABLE REGION: FROM 1 TO 119443"/>
    <property type="match status" value="1"/>
</dbReference>
<dbReference type="EMBL" id="JAPDRK010000022">
    <property type="protein sequence ID" value="KAJ9603250.1"/>
    <property type="molecule type" value="Genomic_DNA"/>
</dbReference>
<evidence type="ECO:0000256" key="5">
    <source>
        <dbReference type="ARBA" id="ARBA00022833"/>
    </source>
</evidence>
<dbReference type="GO" id="GO:0046872">
    <property type="term" value="F:metal ion binding"/>
    <property type="evidence" value="ECO:0007669"/>
    <property type="project" value="UniProtKB-KW"/>
</dbReference>
<keyword evidence="8" id="KW-1185">Reference proteome</keyword>
<dbReference type="InterPro" id="IPR001279">
    <property type="entry name" value="Metallo-B-lactamas"/>
</dbReference>
<evidence type="ECO:0000256" key="3">
    <source>
        <dbReference type="ARBA" id="ARBA00022723"/>
    </source>
</evidence>
<gene>
    <name evidence="7" type="ORF">H2200_012028</name>
</gene>
<dbReference type="Pfam" id="PF00753">
    <property type="entry name" value="Lactamase_B"/>
    <property type="match status" value="1"/>
</dbReference>
<keyword evidence="3" id="KW-0479">Metal-binding</keyword>
<keyword evidence="4" id="KW-0378">Hydrolase</keyword>
<comment type="cofactor">
    <cofactor evidence="1">
        <name>Zn(2+)</name>
        <dbReference type="ChEBI" id="CHEBI:29105"/>
    </cofactor>
</comment>
<dbReference type="Gene3D" id="3.60.15.10">
    <property type="entry name" value="Ribonuclease Z/Hydroxyacylglutathione hydrolase-like"/>
    <property type="match status" value="1"/>
</dbReference>
<comment type="caution">
    <text evidence="7">The sequence shown here is derived from an EMBL/GenBank/DDBJ whole genome shotgun (WGS) entry which is preliminary data.</text>
</comment>
<dbReference type="InterPro" id="IPR036866">
    <property type="entry name" value="RibonucZ/Hydroxyglut_hydro"/>
</dbReference>
<reference evidence="7" key="1">
    <citation type="submission" date="2022-10" db="EMBL/GenBank/DDBJ databases">
        <title>Culturing micro-colonial fungi from biological soil crusts in the Mojave desert and describing Neophaeococcomyces mojavensis, and introducing the new genera and species Taxawa tesnikishii.</title>
        <authorList>
            <person name="Kurbessoian T."/>
            <person name="Stajich J.E."/>
        </authorList>
    </citation>
    <scope>NUCLEOTIDE SEQUENCE</scope>
    <source>
        <strain evidence="7">TK_41</strain>
    </source>
</reference>
<evidence type="ECO:0000256" key="4">
    <source>
        <dbReference type="ARBA" id="ARBA00022801"/>
    </source>
</evidence>
<dbReference type="SUPFAM" id="SSF56281">
    <property type="entry name" value="Metallo-hydrolase/oxidoreductase"/>
    <property type="match status" value="1"/>
</dbReference>
<dbReference type="PANTHER" id="PTHR42978">
    <property type="entry name" value="QUORUM-QUENCHING LACTONASE YTNP-RELATED-RELATED"/>
    <property type="match status" value="1"/>
</dbReference>
<sequence>MSSLPSSGDTRPVQVYAIAAGELNHPDRWLFEDGDEDIMEARHPYPDYCFLIRHHSGKNIMFDLGLTSDFDLVPELIRSSFPIIQPSVAEDVFQVLSRGPVSPSDINAVVLSHLHFDHIGDCTKFPQSEIVAGPGSKAANGEGWPVNLKSPFSSAPVQHPKFRELSFENEQWSPLGPFDRAHDFFGDGSFFLIETPGHMPGHLGALALTGQDEWVFMGGDCCHHRSLLMGSRPMNVTCGPGGRGFHSDPKVAQQTLKRIRQVEKSGKVFVALAHDSFLVGSMPQYPDALNGFRESEWRTRLQNVLSQHYQS</sequence>
<accession>A0AA38WY22</accession>
<keyword evidence="5" id="KW-0862">Zinc</keyword>
<dbReference type="AlphaFoldDB" id="A0AA38WY22"/>
<dbReference type="SMART" id="SM00849">
    <property type="entry name" value="Lactamase_B"/>
    <property type="match status" value="1"/>
</dbReference>
<feature type="domain" description="Metallo-beta-lactamase" evidence="6">
    <location>
        <begin position="46"/>
        <end position="274"/>
    </location>
</feature>
<name>A0AA38WY22_9EURO</name>
<comment type="similarity">
    <text evidence="2">Belongs to the metallo-beta-lactamase superfamily.</text>
</comment>
<evidence type="ECO:0000313" key="8">
    <source>
        <dbReference type="Proteomes" id="UP001172673"/>
    </source>
</evidence>